<evidence type="ECO:0008006" key="4">
    <source>
        <dbReference type="Google" id="ProtNLM"/>
    </source>
</evidence>
<dbReference type="AlphaFoldDB" id="A0A1G2K2J0"/>
<keyword evidence="1" id="KW-0732">Signal</keyword>
<dbReference type="EMBL" id="MHQC01000056">
    <property type="protein sequence ID" value="OGZ93627.1"/>
    <property type="molecule type" value="Genomic_DNA"/>
</dbReference>
<reference evidence="2 3" key="1">
    <citation type="journal article" date="2016" name="Nat. Commun.">
        <title>Thousands of microbial genomes shed light on interconnected biogeochemical processes in an aquifer system.</title>
        <authorList>
            <person name="Anantharaman K."/>
            <person name="Brown C.T."/>
            <person name="Hug L.A."/>
            <person name="Sharon I."/>
            <person name="Castelle C.J."/>
            <person name="Probst A.J."/>
            <person name="Thomas B.C."/>
            <person name="Singh A."/>
            <person name="Wilkins M.J."/>
            <person name="Karaoz U."/>
            <person name="Brodie E.L."/>
            <person name="Williams K.H."/>
            <person name="Hubbard S.S."/>
            <person name="Banfield J.F."/>
        </authorList>
    </citation>
    <scope>NUCLEOTIDE SEQUENCE [LARGE SCALE GENOMIC DNA]</scope>
</reference>
<comment type="caution">
    <text evidence="2">The sequence shown here is derived from an EMBL/GenBank/DDBJ whole genome shotgun (WGS) entry which is preliminary data.</text>
</comment>
<sequence>MTEKAIIIFPALLVLIFSSLTAEARFTGVNNQTNTSTSSGLTMAASSTAGSATATPQATSSTSLDPNTLFKNIRNALSIELPGLHLNLISGPISDFFKQKTILAGDALRKSVYANISDILHRINEAVKKWIDQFRRDFGTLRS</sequence>
<proteinExistence type="predicted"/>
<accession>A0A1G2K2J0</accession>
<evidence type="ECO:0000256" key="1">
    <source>
        <dbReference type="SAM" id="SignalP"/>
    </source>
</evidence>
<dbReference type="Proteomes" id="UP000177152">
    <property type="component" value="Unassembled WGS sequence"/>
</dbReference>
<name>A0A1G2K2J0_9BACT</name>
<protein>
    <recommendedName>
        <fullName evidence="4">DUF5667 domain-containing protein</fullName>
    </recommendedName>
</protein>
<gene>
    <name evidence="2" type="ORF">A2633_04710</name>
</gene>
<feature type="signal peptide" evidence="1">
    <location>
        <begin position="1"/>
        <end position="24"/>
    </location>
</feature>
<evidence type="ECO:0000313" key="3">
    <source>
        <dbReference type="Proteomes" id="UP000177152"/>
    </source>
</evidence>
<evidence type="ECO:0000313" key="2">
    <source>
        <dbReference type="EMBL" id="OGZ93627.1"/>
    </source>
</evidence>
<feature type="chain" id="PRO_5009583338" description="DUF5667 domain-containing protein" evidence="1">
    <location>
        <begin position="25"/>
        <end position="143"/>
    </location>
</feature>
<organism evidence="2 3">
    <name type="scientific">Candidatus Sungbacteria bacterium RIFCSPHIGHO2_01_FULL_47_32</name>
    <dbReference type="NCBI Taxonomy" id="1802264"/>
    <lineage>
        <taxon>Bacteria</taxon>
        <taxon>Candidatus Sungiibacteriota</taxon>
    </lineage>
</organism>